<evidence type="ECO:0000313" key="2">
    <source>
        <dbReference type="EMBL" id="KAK6000562.1"/>
    </source>
</evidence>
<keyword evidence="1" id="KW-0472">Membrane</keyword>
<accession>A0ABR0T8Y2</accession>
<organism evidence="2 3">
    <name type="scientific">Aureobasidium pullulans</name>
    <name type="common">Black yeast</name>
    <name type="synonym">Pullularia pullulans</name>
    <dbReference type="NCBI Taxonomy" id="5580"/>
    <lineage>
        <taxon>Eukaryota</taxon>
        <taxon>Fungi</taxon>
        <taxon>Dikarya</taxon>
        <taxon>Ascomycota</taxon>
        <taxon>Pezizomycotina</taxon>
        <taxon>Dothideomycetes</taxon>
        <taxon>Dothideomycetidae</taxon>
        <taxon>Dothideales</taxon>
        <taxon>Saccotheciaceae</taxon>
        <taxon>Aureobasidium</taxon>
    </lineage>
</organism>
<dbReference type="EMBL" id="JASGXD010000017">
    <property type="protein sequence ID" value="KAK6000562.1"/>
    <property type="molecule type" value="Genomic_DNA"/>
</dbReference>
<gene>
    <name evidence="2" type="ORF">QM012_003808</name>
</gene>
<proteinExistence type="predicted"/>
<protein>
    <recommendedName>
        <fullName evidence="4">Alpha/beta-hydrolase</fullName>
    </recommendedName>
</protein>
<dbReference type="Proteomes" id="UP001341245">
    <property type="component" value="Unassembled WGS sequence"/>
</dbReference>
<sequence length="179" mass="20198">MDASPDGIEWFDVQRANNWTEQQMLDYRQTDLQGRIGLVQLILGIAIPWGLLPIFIPSNPTGYFDASLYPDYNAQSRKENLWANQYFSLKQMAAEPINEYLVNTAVPEGIYVKSLMTYNSGTDPASDEFYRQEKLSMLNHIAGRNVTDEVIWCAEEGCSLSFPVSMPAWTANSLMALGI</sequence>
<evidence type="ECO:0000313" key="3">
    <source>
        <dbReference type="Proteomes" id="UP001341245"/>
    </source>
</evidence>
<keyword evidence="1" id="KW-1133">Transmembrane helix</keyword>
<evidence type="ECO:0008006" key="4">
    <source>
        <dbReference type="Google" id="ProtNLM"/>
    </source>
</evidence>
<reference evidence="2 3" key="1">
    <citation type="submission" date="2023-11" db="EMBL/GenBank/DDBJ databases">
        <title>Draft genome sequence and annotation of the polyextremotolerant black yeast-like fungus Aureobasidium pullulans NRRL 62042.</title>
        <authorList>
            <person name="Dielentheis-Frenken M.R.E."/>
            <person name="Wibberg D."/>
            <person name="Blank L.M."/>
            <person name="Tiso T."/>
        </authorList>
    </citation>
    <scope>NUCLEOTIDE SEQUENCE [LARGE SCALE GENOMIC DNA]</scope>
    <source>
        <strain evidence="2 3">NRRL 62042</strain>
    </source>
</reference>
<evidence type="ECO:0000256" key="1">
    <source>
        <dbReference type="SAM" id="Phobius"/>
    </source>
</evidence>
<feature type="transmembrane region" description="Helical" evidence="1">
    <location>
        <begin position="36"/>
        <end position="56"/>
    </location>
</feature>
<keyword evidence="3" id="KW-1185">Reference proteome</keyword>
<comment type="caution">
    <text evidence="2">The sequence shown here is derived from an EMBL/GenBank/DDBJ whole genome shotgun (WGS) entry which is preliminary data.</text>
</comment>
<keyword evidence="1" id="KW-0812">Transmembrane</keyword>
<name>A0ABR0T8Y2_AURPU</name>